<reference evidence="2 3" key="1">
    <citation type="submission" date="2013-04" db="EMBL/GenBank/DDBJ databases">
        <title>Zunongwangia sp. 22II14-10F7 Genome Sequencing.</title>
        <authorList>
            <person name="Lai Q."/>
            <person name="Shao Z."/>
        </authorList>
    </citation>
    <scope>NUCLEOTIDE SEQUENCE [LARGE SCALE GENOMIC DNA]</scope>
    <source>
        <strain evidence="2 3">22II14-10F7</strain>
    </source>
</reference>
<dbReference type="Proteomes" id="UP000192746">
    <property type="component" value="Unassembled WGS sequence"/>
</dbReference>
<dbReference type="RefSeq" id="WP_084843445.1">
    <property type="nucleotide sequence ID" value="NZ_ARYN01000032.1"/>
</dbReference>
<evidence type="ECO:0000313" key="3">
    <source>
        <dbReference type="Proteomes" id="UP000192746"/>
    </source>
</evidence>
<sequence length="388" mass="46376">MELQNIIDLRRITDNFEKTPYGFKGEVHSLKEDDIKILEKFEDYGFRELFYLSNNHNVEIKDLKALDNISYAFVLPNNLEYYETFEEFIASNKHTKPLDEYYIHELKYKQGKDKKLKEIRNYEKLQELIFFLKELCTYKKSTFGSPELFFHKPDKICSVILEYSEEIIEKIDIKTKIEELKDHVFEKSDKESRKKIFINEMINILHQEKINFEKLVKKWDDITESYYTSFNIYLSEFSFQKIKNSSQEYFHELTDRIYSTISKFSTYILTIPVAYLFILRFFDFKGESLAKDSFLLIIGISYFIIIWFVLLNNISKAFSSIEKDIVNFQERISNETDLDEITSKLEEQKIKTIPSQKNKIILVKILSIFVLVLTISAYLFIHIDKIIC</sequence>
<keyword evidence="1" id="KW-0812">Transmembrane</keyword>
<keyword evidence="3" id="KW-1185">Reference proteome</keyword>
<feature type="transmembrane region" description="Helical" evidence="1">
    <location>
        <begin position="361"/>
        <end position="381"/>
    </location>
</feature>
<organism evidence="2 3">
    <name type="scientific">Zunongwangia atlantica 22II14-10F7</name>
    <dbReference type="NCBI Taxonomy" id="1185767"/>
    <lineage>
        <taxon>Bacteria</taxon>
        <taxon>Pseudomonadati</taxon>
        <taxon>Bacteroidota</taxon>
        <taxon>Flavobacteriia</taxon>
        <taxon>Flavobacteriales</taxon>
        <taxon>Flavobacteriaceae</taxon>
        <taxon>Zunongwangia</taxon>
    </lineage>
</organism>
<feature type="transmembrane region" description="Helical" evidence="1">
    <location>
        <begin position="294"/>
        <end position="314"/>
    </location>
</feature>
<accession>A0A1Y1SXZ4</accession>
<dbReference type="AlphaFoldDB" id="A0A1Y1SXZ4"/>
<feature type="transmembrane region" description="Helical" evidence="1">
    <location>
        <begin position="264"/>
        <end position="282"/>
    </location>
</feature>
<name>A0A1Y1SXZ4_9FLAO</name>
<comment type="caution">
    <text evidence="2">The sequence shown here is derived from an EMBL/GenBank/DDBJ whole genome shotgun (WGS) entry which is preliminary data.</text>
</comment>
<evidence type="ECO:0000313" key="2">
    <source>
        <dbReference type="EMBL" id="ORL43617.1"/>
    </source>
</evidence>
<protein>
    <submittedName>
        <fullName evidence="2">Uncharacterized protein</fullName>
    </submittedName>
</protein>
<dbReference type="OrthoDB" id="1427873at2"/>
<proteinExistence type="predicted"/>
<gene>
    <name evidence="2" type="ORF">IIF7_19926</name>
</gene>
<dbReference type="STRING" id="1185767.IIF7_19926"/>
<evidence type="ECO:0000256" key="1">
    <source>
        <dbReference type="SAM" id="Phobius"/>
    </source>
</evidence>
<dbReference type="EMBL" id="ARYN01000032">
    <property type="protein sequence ID" value="ORL43617.1"/>
    <property type="molecule type" value="Genomic_DNA"/>
</dbReference>
<keyword evidence="1" id="KW-1133">Transmembrane helix</keyword>
<keyword evidence="1" id="KW-0472">Membrane</keyword>